<name>A0A7S3NIQ2_9STRA</name>
<proteinExistence type="predicted"/>
<feature type="chain" id="PRO_5031325927" evidence="1">
    <location>
        <begin position="17"/>
        <end position="175"/>
    </location>
</feature>
<protein>
    <submittedName>
        <fullName evidence="2">Uncharacterized protein</fullName>
    </submittedName>
</protein>
<keyword evidence="1" id="KW-0732">Signal</keyword>
<organism evidence="2">
    <name type="scientific">Aureoumbra lagunensis</name>
    <dbReference type="NCBI Taxonomy" id="44058"/>
    <lineage>
        <taxon>Eukaryota</taxon>
        <taxon>Sar</taxon>
        <taxon>Stramenopiles</taxon>
        <taxon>Ochrophyta</taxon>
        <taxon>Pelagophyceae</taxon>
        <taxon>Pelagomonadales</taxon>
        <taxon>Aureoumbra</taxon>
    </lineage>
</organism>
<sequence>MRLFLQLALFCTSVNALSTTPRHITKATRREQLFNIFGIAIVASSATGVQAVSGELVPASKLVDELKQVRANVHSGRMNVKKVQAATSKTLEPLRNAMEKNPLNPDETIQPQIMKGHMLELDEALRSPDGFTEYVSKTTKDTYPGGKVERELEEAVETAEDYCNLVDCDNLLVYR</sequence>
<dbReference type="EMBL" id="HBIJ01016730">
    <property type="protein sequence ID" value="CAE0370385.1"/>
    <property type="molecule type" value="Transcribed_RNA"/>
</dbReference>
<dbReference type="AlphaFoldDB" id="A0A7S3NIQ2"/>
<gene>
    <name evidence="2" type="ORF">ALAG00032_LOCUS11162</name>
</gene>
<feature type="signal peptide" evidence="1">
    <location>
        <begin position="1"/>
        <end position="16"/>
    </location>
</feature>
<reference evidence="2" key="1">
    <citation type="submission" date="2021-01" db="EMBL/GenBank/DDBJ databases">
        <authorList>
            <person name="Corre E."/>
            <person name="Pelletier E."/>
            <person name="Niang G."/>
            <person name="Scheremetjew M."/>
            <person name="Finn R."/>
            <person name="Kale V."/>
            <person name="Holt S."/>
            <person name="Cochrane G."/>
            <person name="Meng A."/>
            <person name="Brown T."/>
            <person name="Cohen L."/>
        </authorList>
    </citation>
    <scope>NUCLEOTIDE SEQUENCE</scope>
    <source>
        <strain evidence="2">CCMP1510</strain>
    </source>
</reference>
<evidence type="ECO:0000313" key="2">
    <source>
        <dbReference type="EMBL" id="CAE0370385.1"/>
    </source>
</evidence>
<evidence type="ECO:0000256" key="1">
    <source>
        <dbReference type="SAM" id="SignalP"/>
    </source>
</evidence>
<accession>A0A7S3NIQ2</accession>